<organism evidence="2 3">
    <name type="scientific">Pelomonas parva</name>
    <dbReference type="NCBI Taxonomy" id="3299032"/>
    <lineage>
        <taxon>Bacteria</taxon>
        <taxon>Pseudomonadati</taxon>
        <taxon>Pseudomonadota</taxon>
        <taxon>Betaproteobacteria</taxon>
        <taxon>Burkholderiales</taxon>
        <taxon>Sphaerotilaceae</taxon>
        <taxon>Roseateles</taxon>
    </lineage>
</organism>
<evidence type="ECO:0000313" key="2">
    <source>
        <dbReference type="EMBL" id="MFG6433812.1"/>
    </source>
</evidence>
<evidence type="ECO:0008006" key="4">
    <source>
        <dbReference type="Google" id="ProtNLM"/>
    </source>
</evidence>
<gene>
    <name evidence="2" type="ORF">ACG00Y_28170</name>
</gene>
<keyword evidence="3" id="KW-1185">Reference proteome</keyword>
<reference evidence="2 3" key="1">
    <citation type="submission" date="2024-08" db="EMBL/GenBank/DDBJ databases">
        <authorList>
            <person name="Lu H."/>
        </authorList>
    </citation>
    <scope>NUCLEOTIDE SEQUENCE [LARGE SCALE GENOMIC DNA]</scope>
    <source>
        <strain evidence="2 3">LYH14W</strain>
    </source>
</reference>
<evidence type="ECO:0000256" key="1">
    <source>
        <dbReference type="SAM" id="MobiDB-lite"/>
    </source>
</evidence>
<protein>
    <recommendedName>
        <fullName evidence="4">2'-5' RNA ligase family protein</fullName>
    </recommendedName>
</protein>
<comment type="caution">
    <text evidence="2">The sequence shown here is derived from an EMBL/GenBank/DDBJ whole genome shotgun (WGS) entry which is preliminary data.</text>
</comment>
<evidence type="ECO:0000313" key="3">
    <source>
        <dbReference type="Proteomes" id="UP001606210"/>
    </source>
</evidence>
<accession>A0ABW7FF37</accession>
<name>A0ABW7FF37_9BURK</name>
<dbReference type="Proteomes" id="UP001606210">
    <property type="component" value="Unassembled WGS sequence"/>
</dbReference>
<dbReference type="RefSeq" id="WP_394484870.1">
    <property type="nucleotide sequence ID" value="NZ_JBIGHV010000016.1"/>
</dbReference>
<dbReference type="EMBL" id="JBIGHV010000016">
    <property type="protein sequence ID" value="MFG6433812.1"/>
    <property type="molecule type" value="Genomic_DNA"/>
</dbReference>
<sequence length="101" mass="10920">MNPSGFAGPYVRPAATRREPPTEQLDLHGTAMDASLYDLATLTGGPRPLGYTLLLALFPEPADALRIHAAVTHIISAHPMRNARQPADRLHVTLCSVYHAP</sequence>
<proteinExistence type="predicted"/>
<feature type="region of interest" description="Disordered" evidence="1">
    <location>
        <begin position="1"/>
        <end position="20"/>
    </location>
</feature>